<evidence type="ECO:0000313" key="2">
    <source>
        <dbReference type="Proteomes" id="UP000319836"/>
    </source>
</evidence>
<feature type="non-terminal residue" evidence="1">
    <location>
        <position position="299"/>
    </location>
</feature>
<dbReference type="SUPFAM" id="SSF48452">
    <property type="entry name" value="TPR-like"/>
    <property type="match status" value="1"/>
</dbReference>
<dbReference type="EMBL" id="VBPA01000192">
    <property type="protein sequence ID" value="TMQ70590.1"/>
    <property type="molecule type" value="Genomic_DNA"/>
</dbReference>
<dbReference type="Proteomes" id="UP000319836">
    <property type="component" value="Unassembled WGS sequence"/>
</dbReference>
<dbReference type="InterPro" id="IPR011990">
    <property type="entry name" value="TPR-like_helical_dom_sf"/>
</dbReference>
<gene>
    <name evidence="1" type="ORF">E6K80_08030</name>
</gene>
<protein>
    <submittedName>
        <fullName evidence="1">Uncharacterized protein</fullName>
    </submittedName>
</protein>
<dbReference type="AlphaFoldDB" id="A0A538U3W7"/>
<name>A0A538U3W7_UNCEI</name>
<accession>A0A538U3W7</accession>
<reference evidence="1 2" key="1">
    <citation type="journal article" date="2019" name="Nat. Microbiol.">
        <title>Mediterranean grassland soil C-N compound turnover is dependent on rainfall and depth, and is mediated by genomically divergent microorganisms.</title>
        <authorList>
            <person name="Diamond S."/>
            <person name="Andeer P.F."/>
            <person name="Li Z."/>
            <person name="Crits-Christoph A."/>
            <person name="Burstein D."/>
            <person name="Anantharaman K."/>
            <person name="Lane K.R."/>
            <person name="Thomas B.C."/>
            <person name="Pan C."/>
            <person name="Northen T.R."/>
            <person name="Banfield J.F."/>
        </authorList>
    </citation>
    <scope>NUCLEOTIDE SEQUENCE [LARGE SCALE GENOMIC DNA]</scope>
    <source>
        <strain evidence="1">WS_10</strain>
    </source>
</reference>
<dbReference type="Gene3D" id="1.25.40.10">
    <property type="entry name" value="Tetratricopeptide repeat domain"/>
    <property type="match status" value="1"/>
</dbReference>
<evidence type="ECO:0000313" key="1">
    <source>
        <dbReference type="EMBL" id="TMQ70590.1"/>
    </source>
</evidence>
<proteinExistence type="predicted"/>
<comment type="caution">
    <text evidence="1">The sequence shown here is derived from an EMBL/GenBank/DDBJ whole genome shotgun (WGS) entry which is preliminary data.</text>
</comment>
<organism evidence="1 2">
    <name type="scientific">Eiseniibacteriota bacterium</name>
    <dbReference type="NCBI Taxonomy" id="2212470"/>
    <lineage>
        <taxon>Bacteria</taxon>
        <taxon>Candidatus Eiseniibacteriota</taxon>
    </lineage>
</organism>
<sequence length="299" mass="32318">MTPETGRRRVRRRLRCDHCDASAWIGPAGDHHDAWCEGCQRAARIPLAIESAACEHCGQPLTFGEPRFEELYGEAQNLVAVLEAWVGAPARLATLVPERPRFLSDLDPPPADPRDDGALARALAMLQAGAFGDARAGLESWLEPNAGEERDVRPWLALGIARQRLGDLAGAETAFSRALERDDGHAAARLNRGALRARRGDFEGARADLARAGSRIEARWNRAALQVLESVALGAGLPDEGRLAAARREAGPPSADWSDHTVGRLLFTLMVERAKTRGSDGCGDARALRAAEAQLEFDT</sequence>